<protein>
    <submittedName>
        <fullName evidence="2">Uncharacterized protein</fullName>
    </submittedName>
</protein>
<dbReference type="EMBL" id="JACJIP010000019">
    <property type="protein sequence ID" value="MBA9086552.1"/>
    <property type="molecule type" value="Genomic_DNA"/>
</dbReference>
<proteinExistence type="predicted"/>
<keyword evidence="1" id="KW-0472">Membrane</keyword>
<feature type="transmembrane region" description="Helical" evidence="1">
    <location>
        <begin position="7"/>
        <end position="28"/>
    </location>
</feature>
<keyword evidence="1" id="KW-1133">Transmembrane helix</keyword>
<gene>
    <name evidence="2" type="ORF">FHR92_003030</name>
</gene>
<evidence type="ECO:0000256" key="1">
    <source>
        <dbReference type="SAM" id="Phobius"/>
    </source>
</evidence>
<organism evidence="2 3">
    <name type="scientific">Fontibacillus solani</name>
    <dbReference type="NCBI Taxonomy" id="1572857"/>
    <lineage>
        <taxon>Bacteria</taxon>
        <taxon>Bacillati</taxon>
        <taxon>Bacillota</taxon>
        <taxon>Bacilli</taxon>
        <taxon>Bacillales</taxon>
        <taxon>Paenibacillaceae</taxon>
        <taxon>Fontibacillus</taxon>
    </lineage>
</organism>
<name>A0A7W3XSB5_9BACL</name>
<accession>A0A7W3XSB5</accession>
<dbReference type="AlphaFoldDB" id="A0A7W3XSB5"/>
<dbReference type="Proteomes" id="UP000567067">
    <property type="component" value="Unassembled WGS sequence"/>
</dbReference>
<comment type="caution">
    <text evidence="2">The sequence shown here is derived from an EMBL/GenBank/DDBJ whole genome shotgun (WGS) entry which is preliminary data.</text>
</comment>
<keyword evidence="1" id="KW-0812">Transmembrane</keyword>
<reference evidence="2 3" key="1">
    <citation type="submission" date="2020-08" db="EMBL/GenBank/DDBJ databases">
        <title>Genomic Encyclopedia of Type Strains, Phase III (KMG-III): the genomes of soil and plant-associated and newly described type strains.</title>
        <authorList>
            <person name="Whitman W."/>
        </authorList>
    </citation>
    <scope>NUCLEOTIDE SEQUENCE [LARGE SCALE GENOMIC DNA]</scope>
    <source>
        <strain evidence="2 3">CECT 8693</strain>
    </source>
</reference>
<evidence type="ECO:0000313" key="2">
    <source>
        <dbReference type="EMBL" id="MBA9086552.1"/>
    </source>
</evidence>
<sequence>MLKMRYAIILLIVGAVVLFYNVVINWGAHTEYDLLIDIILK</sequence>
<keyword evidence="3" id="KW-1185">Reference proteome</keyword>
<evidence type="ECO:0000313" key="3">
    <source>
        <dbReference type="Proteomes" id="UP000567067"/>
    </source>
</evidence>